<sequence length="50" mass="5598">MTDSHSPSRRYVSGRVPTLAVQAWKTVSETILTRLDSTSNNAKSKYLETN</sequence>
<organism evidence="1">
    <name type="scientific">Anguilla anguilla</name>
    <name type="common">European freshwater eel</name>
    <name type="synonym">Muraena anguilla</name>
    <dbReference type="NCBI Taxonomy" id="7936"/>
    <lineage>
        <taxon>Eukaryota</taxon>
        <taxon>Metazoa</taxon>
        <taxon>Chordata</taxon>
        <taxon>Craniata</taxon>
        <taxon>Vertebrata</taxon>
        <taxon>Euteleostomi</taxon>
        <taxon>Actinopterygii</taxon>
        <taxon>Neopterygii</taxon>
        <taxon>Teleostei</taxon>
        <taxon>Anguilliformes</taxon>
        <taxon>Anguillidae</taxon>
        <taxon>Anguilla</taxon>
    </lineage>
</organism>
<proteinExistence type="predicted"/>
<evidence type="ECO:0000313" key="1">
    <source>
        <dbReference type="EMBL" id="JAH86734.1"/>
    </source>
</evidence>
<dbReference type="EMBL" id="GBXM01021843">
    <property type="protein sequence ID" value="JAH86734.1"/>
    <property type="molecule type" value="Transcribed_RNA"/>
</dbReference>
<reference evidence="1" key="1">
    <citation type="submission" date="2014-11" db="EMBL/GenBank/DDBJ databases">
        <authorList>
            <person name="Amaro Gonzalez C."/>
        </authorList>
    </citation>
    <scope>NUCLEOTIDE SEQUENCE</scope>
</reference>
<accession>A0A0E9W8P4</accession>
<dbReference type="AlphaFoldDB" id="A0A0E9W8P4"/>
<reference evidence="1" key="2">
    <citation type="journal article" date="2015" name="Fish Shellfish Immunol.">
        <title>Early steps in the European eel (Anguilla anguilla)-Vibrio vulnificus interaction in the gills: Role of the RtxA13 toxin.</title>
        <authorList>
            <person name="Callol A."/>
            <person name="Pajuelo D."/>
            <person name="Ebbesson L."/>
            <person name="Teles M."/>
            <person name="MacKenzie S."/>
            <person name="Amaro C."/>
        </authorList>
    </citation>
    <scope>NUCLEOTIDE SEQUENCE</scope>
</reference>
<protein>
    <submittedName>
        <fullName evidence="1">Uncharacterized protein</fullName>
    </submittedName>
</protein>
<name>A0A0E9W8P4_ANGAN</name>